<dbReference type="AlphaFoldDB" id="A0A699UG84"/>
<protein>
    <submittedName>
        <fullName evidence="1">Uncharacterized protein</fullName>
    </submittedName>
</protein>
<reference evidence="1" key="1">
    <citation type="journal article" date="2019" name="Sci. Rep.">
        <title>Draft genome of Tanacetum cinerariifolium, the natural source of mosquito coil.</title>
        <authorList>
            <person name="Yamashiro T."/>
            <person name="Shiraishi A."/>
            <person name="Satake H."/>
            <person name="Nakayama K."/>
        </authorList>
    </citation>
    <scope>NUCLEOTIDE SEQUENCE</scope>
</reference>
<accession>A0A699UG84</accession>
<proteinExistence type="predicted"/>
<organism evidence="1">
    <name type="scientific">Tanacetum cinerariifolium</name>
    <name type="common">Dalmatian daisy</name>
    <name type="synonym">Chrysanthemum cinerariifolium</name>
    <dbReference type="NCBI Taxonomy" id="118510"/>
    <lineage>
        <taxon>Eukaryota</taxon>
        <taxon>Viridiplantae</taxon>
        <taxon>Streptophyta</taxon>
        <taxon>Embryophyta</taxon>
        <taxon>Tracheophyta</taxon>
        <taxon>Spermatophyta</taxon>
        <taxon>Magnoliopsida</taxon>
        <taxon>eudicotyledons</taxon>
        <taxon>Gunneridae</taxon>
        <taxon>Pentapetalae</taxon>
        <taxon>asterids</taxon>
        <taxon>campanulids</taxon>
        <taxon>Asterales</taxon>
        <taxon>Asteraceae</taxon>
        <taxon>Asteroideae</taxon>
        <taxon>Anthemideae</taxon>
        <taxon>Anthemidinae</taxon>
        <taxon>Tanacetum</taxon>
    </lineage>
</organism>
<sequence length="44" mass="4944">RPYMVELSCEDCYSGSCSGIAMENFKENDDSQVLPKGRNQEAQN</sequence>
<feature type="non-terminal residue" evidence="1">
    <location>
        <position position="1"/>
    </location>
</feature>
<dbReference type="EMBL" id="BKCJ011324758">
    <property type="protein sequence ID" value="GFD20781.1"/>
    <property type="molecule type" value="Genomic_DNA"/>
</dbReference>
<name>A0A699UG84_TANCI</name>
<gene>
    <name evidence="1" type="ORF">Tci_892750</name>
</gene>
<evidence type="ECO:0000313" key="1">
    <source>
        <dbReference type="EMBL" id="GFD20781.1"/>
    </source>
</evidence>
<comment type="caution">
    <text evidence="1">The sequence shown here is derived from an EMBL/GenBank/DDBJ whole genome shotgun (WGS) entry which is preliminary data.</text>
</comment>